<dbReference type="Pfam" id="PF25441">
    <property type="entry name" value="Hexapep_UGP3_C"/>
    <property type="match status" value="2"/>
</dbReference>
<dbReference type="InterPro" id="IPR057388">
    <property type="entry name" value="Hexapep_UGP3_C"/>
</dbReference>
<dbReference type="Gene3D" id="3.90.550.10">
    <property type="entry name" value="Spore Coat Polysaccharide Biosynthesis Protein SpsA, Chain A"/>
    <property type="match status" value="1"/>
</dbReference>
<evidence type="ECO:0000313" key="4">
    <source>
        <dbReference type="Proteomes" id="UP000279271"/>
    </source>
</evidence>
<dbReference type="EMBL" id="QOKY01000172">
    <property type="protein sequence ID" value="RMZ54963.1"/>
    <property type="molecule type" value="Genomic_DNA"/>
</dbReference>
<comment type="caution">
    <text evidence="3">The sequence shown here is derived from an EMBL/GenBank/DDBJ whole genome shotgun (WGS) entry which is preliminary data.</text>
</comment>
<dbReference type="GO" id="GO:0003977">
    <property type="term" value="F:UDP-N-acetylglucosamine diphosphorylase activity"/>
    <property type="evidence" value="ECO:0007669"/>
    <property type="project" value="TreeGrafter"/>
</dbReference>
<protein>
    <recommendedName>
        <fullName evidence="2">UGP3-like C-terminal hexapeptide repeats domain-containing protein</fullName>
    </recommendedName>
</protein>
<dbReference type="GO" id="GO:0006048">
    <property type="term" value="P:UDP-N-acetylglucosamine biosynthetic process"/>
    <property type="evidence" value="ECO:0007669"/>
    <property type="project" value="TreeGrafter"/>
</dbReference>
<dbReference type="SUPFAM" id="SSF53448">
    <property type="entry name" value="Nucleotide-diphospho-sugar transferases"/>
    <property type="match status" value="1"/>
</dbReference>
<reference evidence="4" key="1">
    <citation type="journal article" date="2018" name="Algal Res.">
        <title>Characterization of plant carbon substrate utilization by Auxenochlorella protothecoides.</title>
        <authorList>
            <person name="Vogler B.W."/>
            <person name="Starkenburg S.R."/>
            <person name="Sudasinghe N."/>
            <person name="Schambach J.Y."/>
            <person name="Rollin J.A."/>
            <person name="Pattathil S."/>
            <person name="Barry A.N."/>
        </authorList>
    </citation>
    <scope>NUCLEOTIDE SEQUENCE [LARGE SCALE GENOMIC DNA]</scope>
    <source>
        <strain evidence="4">UTEX 25</strain>
    </source>
</reference>
<accession>A0A3M7KWR1</accession>
<organism evidence="3 4">
    <name type="scientific">Auxenochlorella protothecoides</name>
    <name type="common">Green microalga</name>
    <name type="synonym">Chlorella protothecoides</name>
    <dbReference type="NCBI Taxonomy" id="3075"/>
    <lineage>
        <taxon>Eukaryota</taxon>
        <taxon>Viridiplantae</taxon>
        <taxon>Chlorophyta</taxon>
        <taxon>core chlorophytes</taxon>
        <taxon>Trebouxiophyceae</taxon>
        <taxon>Chlorellales</taxon>
        <taxon>Chlorellaceae</taxon>
        <taxon>Auxenochlorella</taxon>
    </lineage>
</organism>
<dbReference type="PANTHER" id="PTHR11952:SF14">
    <property type="entry name" value="UTP--GLUCOSE-1-PHOSPHATE URIDYLYLTRANSFERASE 3, CHLOROPLASTIC"/>
    <property type="match status" value="1"/>
</dbReference>
<gene>
    <name evidence="3" type="ORF">APUTEX25_000480</name>
</gene>
<evidence type="ECO:0000256" key="1">
    <source>
        <dbReference type="SAM" id="MobiDB-lite"/>
    </source>
</evidence>
<evidence type="ECO:0000313" key="3">
    <source>
        <dbReference type="EMBL" id="RMZ54963.1"/>
    </source>
</evidence>
<sequence>VHHSTLEDQRQRVEGLVGRLHAAPTYGEKLEIVMGSDETQDFLRNTRRVCGRVRCRASREGTHHLHASLLAPLSVCSDGRVPSQLITEEGATVERHLALLGVRDAYLLLVLVPLGQRHVLTTIPTGLALNDAFAKLLASLAGYAGRSLLESLVRDTLAREHLHWRLHGGAPRPTTPVAIMTSAAKGNAWRVEALCEARGWWGRGRDAFRLFSQPLVPVLSAADARWLLPAPLAPLMKPGGHGVIWKLMLDEGVYDWLRGRGRAAAVLRQISNPLAGTDDTALALAGRGLARGKAFGFASCERVVGAAEGVNVLARFADEGGDGSDAAPPPRYAVTNVEYTEFGARGLTPVGSFYDLQLNAAELLGRCGFDVPQVGTVPEYLASGPGLIFLYHPALGPLWSVVAQKLRGGRLAPRAELQLEVAEADVQGLDLEGSLLVLADDVLGHMETPGAGAAAATPPLDPLQPGGAPLHAAPLPDRLPRLPQPCDGEAEVGGACAENPDRHPRLTFSSRCGRLRLRDLAVRNAGVDYADPSNVYWRHAVARHAACRVHLHGHAELDAAGVTLVGDLDFHVPDGHRLTLRPDASPRGWSAVLEPIAAPSWNWRYALGEDGTGVVLSLEEAPARWCGSGGHA</sequence>
<feature type="non-terminal residue" evidence="3">
    <location>
        <position position="1"/>
    </location>
</feature>
<dbReference type="Proteomes" id="UP000279271">
    <property type="component" value="Unassembled WGS sequence"/>
</dbReference>
<dbReference type="InterPro" id="IPR029044">
    <property type="entry name" value="Nucleotide-diphossugar_trans"/>
</dbReference>
<dbReference type="AlphaFoldDB" id="A0A3M7KWR1"/>
<feature type="region of interest" description="Disordered" evidence="1">
    <location>
        <begin position="449"/>
        <end position="472"/>
    </location>
</feature>
<feature type="domain" description="UGP3-like C-terminal hexapeptide repeats" evidence="2">
    <location>
        <begin position="491"/>
        <end position="611"/>
    </location>
</feature>
<evidence type="ECO:0000259" key="2">
    <source>
        <dbReference type="Pfam" id="PF25441"/>
    </source>
</evidence>
<proteinExistence type="predicted"/>
<dbReference type="InterPro" id="IPR039741">
    <property type="entry name" value="UDP-sugar_pyrophosphorylase"/>
</dbReference>
<name>A0A3M7KWR1_AUXPR</name>
<dbReference type="PANTHER" id="PTHR11952">
    <property type="entry name" value="UDP- GLUCOSE PYROPHOSPHORYLASE"/>
    <property type="match status" value="1"/>
</dbReference>
<feature type="domain" description="UGP3-like C-terminal hexapeptide repeats" evidence="2">
    <location>
        <begin position="406"/>
        <end position="448"/>
    </location>
</feature>